<reference evidence="1" key="2">
    <citation type="submission" date="2020-09" db="EMBL/GenBank/DDBJ databases">
        <authorList>
            <person name="Sun Q."/>
            <person name="Zhou Y."/>
        </authorList>
    </citation>
    <scope>NUCLEOTIDE SEQUENCE</scope>
    <source>
        <strain evidence="1">CGMCC 1.15493</strain>
    </source>
</reference>
<accession>A0A916YE44</accession>
<dbReference type="RefSeq" id="WP_188855225.1">
    <property type="nucleotide sequence ID" value="NZ_BMJJ01000018.1"/>
</dbReference>
<organism evidence="1 2">
    <name type="scientific">Aureimonas glaciei</name>
    <dbReference type="NCBI Taxonomy" id="1776957"/>
    <lineage>
        <taxon>Bacteria</taxon>
        <taxon>Pseudomonadati</taxon>
        <taxon>Pseudomonadota</taxon>
        <taxon>Alphaproteobacteria</taxon>
        <taxon>Hyphomicrobiales</taxon>
        <taxon>Aurantimonadaceae</taxon>
        <taxon>Aureimonas</taxon>
    </lineage>
</organism>
<reference evidence="1" key="1">
    <citation type="journal article" date="2014" name="Int. J. Syst. Evol. Microbiol.">
        <title>Complete genome sequence of Corynebacterium casei LMG S-19264T (=DSM 44701T), isolated from a smear-ripened cheese.</title>
        <authorList>
            <consortium name="US DOE Joint Genome Institute (JGI-PGF)"/>
            <person name="Walter F."/>
            <person name="Albersmeier A."/>
            <person name="Kalinowski J."/>
            <person name="Ruckert C."/>
        </authorList>
    </citation>
    <scope>NUCLEOTIDE SEQUENCE</scope>
    <source>
        <strain evidence="1">CGMCC 1.15493</strain>
    </source>
</reference>
<proteinExistence type="predicted"/>
<evidence type="ECO:0000313" key="1">
    <source>
        <dbReference type="EMBL" id="GGD41858.1"/>
    </source>
</evidence>
<dbReference type="AlphaFoldDB" id="A0A916YE44"/>
<dbReference type="InterPro" id="IPR019289">
    <property type="entry name" value="Phage_tail_E/E"/>
</dbReference>
<comment type="caution">
    <text evidence="1">The sequence shown here is derived from an EMBL/GenBank/DDBJ whole genome shotgun (WGS) entry which is preliminary data.</text>
</comment>
<evidence type="ECO:0008006" key="3">
    <source>
        <dbReference type="Google" id="ProtNLM"/>
    </source>
</evidence>
<name>A0A916YE44_9HYPH</name>
<dbReference type="EMBL" id="BMJJ01000018">
    <property type="protein sequence ID" value="GGD41858.1"/>
    <property type="molecule type" value="Genomic_DNA"/>
</dbReference>
<gene>
    <name evidence="1" type="ORF">GCM10011335_50700</name>
</gene>
<dbReference type="Proteomes" id="UP000613160">
    <property type="component" value="Unassembled WGS sequence"/>
</dbReference>
<dbReference type="Pfam" id="PF10109">
    <property type="entry name" value="Phage_TAC_7"/>
    <property type="match status" value="1"/>
</dbReference>
<sequence>MSTKVSHTLKEPVVVEGVERKTIEIRRLKGKDLRAMGDDNGSNVDKLLNTIQRLSGWPPEAMDDLDAADIEAIGTIVEGFMGRKRRA</sequence>
<protein>
    <recommendedName>
        <fullName evidence="3">Phage tail assembly protein</fullName>
    </recommendedName>
</protein>
<keyword evidence="2" id="KW-1185">Reference proteome</keyword>
<evidence type="ECO:0000313" key="2">
    <source>
        <dbReference type="Proteomes" id="UP000613160"/>
    </source>
</evidence>